<accession>A0ABX0XDY5</accession>
<evidence type="ECO:0000313" key="2">
    <source>
        <dbReference type="EMBL" id="NJC27124.1"/>
    </source>
</evidence>
<feature type="transmembrane region" description="Helical" evidence="1">
    <location>
        <begin position="14"/>
        <end position="38"/>
    </location>
</feature>
<keyword evidence="1" id="KW-0812">Transmembrane</keyword>
<keyword evidence="1" id="KW-0472">Membrane</keyword>
<proteinExistence type="predicted"/>
<organism evidence="2 3">
    <name type="scientific">Neolewinella antarctica</name>
    <dbReference type="NCBI Taxonomy" id="442734"/>
    <lineage>
        <taxon>Bacteria</taxon>
        <taxon>Pseudomonadati</taxon>
        <taxon>Bacteroidota</taxon>
        <taxon>Saprospiria</taxon>
        <taxon>Saprospirales</taxon>
        <taxon>Lewinellaceae</taxon>
        <taxon>Neolewinella</taxon>
    </lineage>
</organism>
<evidence type="ECO:0000256" key="1">
    <source>
        <dbReference type="SAM" id="Phobius"/>
    </source>
</evidence>
<protein>
    <submittedName>
        <fullName evidence="2">Uncharacterized protein</fullName>
    </submittedName>
</protein>
<name>A0ABX0XDY5_9BACT</name>
<sequence>MEGTPAKKSSARTLIYLILLGIAVLAVLQFAGIANVLGKAESEHIIDRPHDGDRR</sequence>
<dbReference type="EMBL" id="JAATJH010000004">
    <property type="protein sequence ID" value="NJC27124.1"/>
    <property type="molecule type" value="Genomic_DNA"/>
</dbReference>
<dbReference type="RefSeq" id="WP_168037946.1">
    <property type="nucleotide sequence ID" value="NZ_JAATJH010000004.1"/>
</dbReference>
<reference evidence="2 3" key="1">
    <citation type="submission" date="2020-03" db="EMBL/GenBank/DDBJ databases">
        <title>Genomic Encyclopedia of Type Strains, Phase IV (KMG-IV): sequencing the most valuable type-strain genomes for metagenomic binning, comparative biology and taxonomic classification.</title>
        <authorList>
            <person name="Goeker M."/>
        </authorList>
    </citation>
    <scope>NUCLEOTIDE SEQUENCE [LARGE SCALE GENOMIC DNA]</scope>
    <source>
        <strain evidence="2 3">DSM 105096</strain>
    </source>
</reference>
<keyword evidence="1" id="KW-1133">Transmembrane helix</keyword>
<evidence type="ECO:0000313" key="3">
    <source>
        <dbReference type="Proteomes" id="UP000770785"/>
    </source>
</evidence>
<dbReference type="Proteomes" id="UP000770785">
    <property type="component" value="Unassembled WGS sequence"/>
</dbReference>
<comment type="caution">
    <text evidence="2">The sequence shown here is derived from an EMBL/GenBank/DDBJ whole genome shotgun (WGS) entry which is preliminary data.</text>
</comment>
<keyword evidence="3" id="KW-1185">Reference proteome</keyword>
<gene>
    <name evidence="2" type="ORF">GGR27_002637</name>
</gene>